<keyword evidence="2" id="KW-0808">Transferase</keyword>
<accession>A0ABS6E7Y9</accession>
<dbReference type="Proteomes" id="UP000749471">
    <property type="component" value="Unassembled WGS sequence"/>
</dbReference>
<sequence>MKGINHITFSVSNLEKSIEFYKNVFDAKLLVKGERLAYFDLQGIWLALNVESDIERNEIYQSYTHMSFSIDEEDYEFVVEKLNKLNVNIREGRPRYKEEGKSIYFRDPDGHLFEFHTKTREGRIKFYKDNREELEFFI</sequence>
<proteinExistence type="predicted"/>
<organism evidence="2 3">
    <name type="scientific">Tissierella simiarum</name>
    <dbReference type="NCBI Taxonomy" id="2841534"/>
    <lineage>
        <taxon>Bacteria</taxon>
        <taxon>Bacillati</taxon>
        <taxon>Bacillota</taxon>
        <taxon>Tissierellia</taxon>
        <taxon>Tissierellales</taxon>
        <taxon>Tissierellaceae</taxon>
        <taxon>Tissierella</taxon>
    </lineage>
</organism>
<evidence type="ECO:0000259" key="1">
    <source>
        <dbReference type="PROSITE" id="PS51819"/>
    </source>
</evidence>
<dbReference type="PANTHER" id="PTHR36113">
    <property type="entry name" value="LYASE, PUTATIVE-RELATED-RELATED"/>
    <property type="match status" value="1"/>
</dbReference>
<dbReference type="GO" id="GO:0016740">
    <property type="term" value="F:transferase activity"/>
    <property type="evidence" value="ECO:0007669"/>
    <property type="project" value="UniProtKB-KW"/>
</dbReference>
<name>A0ABS6E7Y9_9FIRM</name>
<feature type="domain" description="VOC" evidence="1">
    <location>
        <begin position="3"/>
        <end position="118"/>
    </location>
</feature>
<dbReference type="EMBL" id="JAHLPM010000011">
    <property type="protein sequence ID" value="MBU5439036.1"/>
    <property type="molecule type" value="Genomic_DNA"/>
</dbReference>
<dbReference type="PROSITE" id="PS51819">
    <property type="entry name" value="VOC"/>
    <property type="match status" value="1"/>
</dbReference>
<dbReference type="InterPro" id="IPR037523">
    <property type="entry name" value="VOC_core"/>
</dbReference>
<reference evidence="2 3" key="1">
    <citation type="submission" date="2021-06" db="EMBL/GenBank/DDBJ databases">
        <authorList>
            <person name="Sun Q."/>
            <person name="Li D."/>
        </authorList>
    </citation>
    <scope>NUCLEOTIDE SEQUENCE [LARGE SCALE GENOMIC DNA]</scope>
    <source>
        <strain evidence="2 3">MSJ-40</strain>
    </source>
</reference>
<keyword evidence="3" id="KW-1185">Reference proteome</keyword>
<dbReference type="InterPro" id="IPR051332">
    <property type="entry name" value="Fosfomycin_Res_Enzymes"/>
</dbReference>
<dbReference type="NCBIfam" id="NF003152">
    <property type="entry name" value="PRK04101.1"/>
    <property type="match status" value="1"/>
</dbReference>
<protein>
    <submittedName>
        <fullName evidence="2">Metallothiol transferase FosB</fullName>
    </submittedName>
</protein>
<evidence type="ECO:0000313" key="3">
    <source>
        <dbReference type="Proteomes" id="UP000749471"/>
    </source>
</evidence>
<dbReference type="InterPro" id="IPR004360">
    <property type="entry name" value="Glyas_Fos-R_dOase_dom"/>
</dbReference>
<comment type="caution">
    <text evidence="2">The sequence shown here is derived from an EMBL/GenBank/DDBJ whole genome shotgun (WGS) entry which is preliminary data.</text>
</comment>
<evidence type="ECO:0000313" key="2">
    <source>
        <dbReference type="EMBL" id="MBU5439036.1"/>
    </source>
</evidence>
<gene>
    <name evidence="2" type="primary">fosB</name>
    <name evidence="2" type="ORF">KQI42_13495</name>
</gene>
<dbReference type="PANTHER" id="PTHR36113:SF6">
    <property type="entry name" value="FOSFOMYCIN RESISTANCE PROTEIN FOSX"/>
    <property type="match status" value="1"/>
</dbReference>
<dbReference type="Pfam" id="PF00903">
    <property type="entry name" value="Glyoxalase"/>
    <property type="match status" value="1"/>
</dbReference>